<dbReference type="OrthoDB" id="408190at2759"/>
<proteinExistence type="predicted"/>
<accession>A0A812RES1</accession>
<dbReference type="EMBL" id="CAJNDS010002335">
    <property type="protein sequence ID" value="CAE7438088.1"/>
    <property type="molecule type" value="Genomic_DNA"/>
</dbReference>
<dbReference type="AlphaFoldDB" id="A0A812RES1"/>
<dbReference type="Proteomes" id="UP000604046">
    <property type="component" value="Unassembled WGS sequence"/>
</dbReference>
<sequence>MADLAHNFCELSDRHGEKEGIPWDDDVDLCVDAIHEHKLVALAIALEAEALGTAQPHITFSIRRAMALLRSTGHTIGTESSRSLVFRVKRLDAQDHDPAVDVWLCFHMSTMLEETENVTLMSRMFGPTLPRSLVDPLQKMPFGRLVLWGPAQPEEVTRLYLNFHEPAADFMTTCRGRKLHGKRMEFEDEVPCSQLSHVASFATRWQALDLEDEEAQEALQATSHLQRTRLPGLTPASTSKVLEVLRASLEPEPPRYKVRWEGRNEDSGPLLCTSLLWRGDPEADLLQPVLTELGSLPVRSLTCGAAGETPRFVWEDSWT</sequence>
<evidence type="ECO:0000313" key="2">
    <source>
        <dbReference type="Proteomes" id="UP000604046"/>
    </source>
</evidence>
<keyword evidence="2" id="KW-1185">Reference proteome</keyword>
<protein>
    <submittedName>
        <fullName evidence="1">Uncharacterized protein</fullName>
    </submittedName>
</protein>
<evidence type="ECO:0000313" key="1">
    <source>
        <dbReference type="EMBL" id="CAE7438088.1"/>
    </source>
</evidence>
<organism evidence="1 2">
    <name type="scientific">Symbiodinium natans</name>
    <dbReference type="NCBI Taxonomy" id="878477"/>
    <lineage>
        <taxon>Eukaryota</taxon>
        <taxon>Sar</taxon>
        <taxon>Alveolata</taxon>
        <taxon>Dinophyceae</taxon>
        <taxon>Suessiales</taxon>
        <taxon>Symbiodiniaceae</taxon>
        <taxon>Symbiodinium</taxon>
    </lineage>
</organism>
<reference evidence="1" key="1">
    <citation type="submission" date="2021-02" db="EMBL/GenBank/DDBJ databases">
        <authorList>
            <person name="Dougan E. K."/>
            <person name="Rhodes N."/>
            <person name="Thang M."/>
            <person name="Chan C."/>
        </authorList>
    </citation>
    <scope>NUCLEOTIDE SEQUENCE</scope>
</reference>
<name>A0A812RES1_9DINO</name>
<gene>
    <name evidence="1" type="ORF">SNAT2548_LOCUS23812</name>
</gene>
<comment type="caution">
    <text evidence="1">The sequence shown here is derived from an EMBL/GenBank/DDBJ whole genome shotgun (WGS) entry which is preliminary data.</text>
</comment>